<evidence type="ECO:0000259" key="1">
    <source>
        <dbReference type="Pfam" id="PF01878"/>
    </source>
</evidence>
<dbReference type="PANTHER" id="PTHR14087:SF7">
    <property type="entry name" value="THYMOCYTE NUCLEAR PROTEIN 1"/>
    <property type="match status" value="1"/>
</dbReference>
<dbReference type="Pfam" id="PF01878">
    <property type="entry name" value="EVE"/>
    <property type="match status" value="1"/>
</dbReference>
<dbReference type="InterPro" id="IPR002740">
    <property type="entry name" value="EVE_domain"/>
</dbReference>
<dbReference type="EMBL" id="SEOL01000008">
    <property type="protein sequence ID" value="MBL0849262.1"/>
    <property type="molecule type" value="Genomic_DNA"/>
</dbReference>
<dbReference type="InterPro" id="IPR047197">
    <property type="entry name" value="THYN1-like_EVE"/>
</dbReference>
<dbReference type="InterPro" id="IPR052181">
    <property type="entry name" value="5hmC_binding"/>
</dbReference>
<dbReference type="Gene3D" id="3.10.590.10">
    <property type="entry name" value="ph1033 like domains"/>
    <property type="match status" value="1"/>
</dbReference>
<comment type="caution">
    <text evidence="2">The sequence shown here is derived from an EMBL/GenBank/DDBJ whole genome shotgun (WGS) entry which is preliminary data.</text>
</comment>
<accession>A0A937AKD6</accession>
<evidence type="ECO:0000313" key="3">
    <source>
        <dbReference type="Proteomes" id="UP000736856"/>
    </source>
</evidence>
<dbReference type="AlphaFoldDB" id="A0A937AKD6"/>
<name>A0A937AKD6_9HYPH</name>
<dbReference type="Proteomes" id="UP000736856">
    <property type="component" value="Unassembled WGS sequence"/>
</dbReference>
<reference evidence="2" key="1">
    <citation type="submission" date="2019-02" db="EMBL/GenBank/DDBJ databases">
        <title>A novel Candidatus Liberibacter species associated with the New Zealand native fuchsia psyllid, Ctenarytaina fuchsiae.</title>
        <authorList>
            <person name="Thompson S.M."/>
            <person name="Jorgensen N."/>
            <person name="David C."/>
            <person name="Bulman S.R."/>
            <person name="Smith G.R."/>
        </authorList>
    </citation>
    <scope>NUCLEOTIDE SEQUENCE</scope>
    <source>
        <strain evidence="2">Oxford</strain>
    </source>
</reference>
<gene>
    <name evidence="2" type="ORF">EU981_04220</name>
</gene>
<organism evidence="2 3">
    <name type="scientific">Candidatus Liberibacter ctenarytainae</name>
    <dbReference type="NCBI Taxonomy" id="2020335"/>
    <lineage>
        <taxon>Bacteria</taxon>
        <taxon>Pseudomonadati</taxon>
        <taxon>Pseudomonadota</taxon>
        <taxon>Alphaproteobacteria</taxon>
        <taxon>Hyphomicrobiales</taxon>
        <taxon>Rhizobiaceae</taxon>
        <taxon>Liberibacter</taxon>
    </lineage>
</organism>
<dbReference type="PANTHER" id="PTHR14087">
    <property type="entry name" value="THYMOCYTE NUCLEAR PROTEIN 1"/>
    <property type="match status" value="1"/>
</dbReference>
<dbReference type="InterPro" id="IPR015947">
    <property type="entry name" value="PUA-like_sf"/>
</dbReference>
<protein>
    <submittedName>
        <fullName evidence="2">EVE domain-containing protein</fullName>
    </submittedName>
</protein>
<proteinExistence type="predicted"/>
<dbReference type="SUPFAM" id="SSF88697">
    <property type="entry name" value="PUA domain-like"/>
    <property type="match status" value="1"/>
</dbReference>
<feature type="domain" description="EVE" evidence="1">
    <location>
        <begin position="3"/>
        <end position="135"/>
    </location>
</feature>
<sequence length="149" mass="17155">MPYWLVKSEPDAWSWKMQQDKGDVGESWTGVRNYQALNNMKKMQIGDKGFFYHSNKGREIVGIFEVISGLYPDPTAERDTRWECVTIRAVCDMPFPVSLIAIKANSLLAKMDLVVFSRLSVQSVMWDEYKEVCRMGKLYSPPLSKFGEN</sequence>
<dbReference type="CDD" id="cd21133">
    <property type="entry name" value="EVE"/>
    <property type="match status" value="1"/>
</dbReference>
<evidence type="ECO:0000313" key="2">
    <source>
        <dbReference type="EMBL" id="MBL0849262.1"/>
    </source>
</evidence>